<dbReference type="Proteomes" id="UP000472262">
    <property type="component" value="Unassembled WGS sequence"/>
</dbReference>
<dbReference type="Gene3D" id="3.40.250.10">
    <property type="entry name" value="Rhodanese-like domain"/>
    <property type="match status" value="2"/>
</dbReference>
<dbReference type="PANTHER" id="PTHR44086:SF4">
    <property type="entry name" value="THIOSULFATE SULFURTRANSFERASE_RHODANESE-LIKE DOMAIN-CONTAINING PROTEIN 1-RELATED"/>
    <property type="match status" value="1"/>
</dbReference>
<dbReference type="PROSITE" id="PS50206">
    <property type="entry name" value="RHODANESE_3"/>
    <property type="match status" value="2"/>
</dbReference>
<dbReference type="InParanoid" id="A0A672KBD3"/>
<evidence type="ECO:0000259" key="1">
    <source>
        <dbReference type="PROSITE" id="PS50206"/>
    </source>
</evidence>
<evidence type="ECO:0000313" key="2">
    <source>
        <dbReference type="Ensembl" id="ENSSGRP00000007152.1"/>
    </source>
</evidence>
<dbReference type="InterPro" id="IPR036873">
    <property type="entry name" value="Rhodanese-like_dom_sf"/>
</dbReference>
<keyword evidence="3" id="KW-1185">Reference proteome</keyword>
<dbReference type="AlphaFoldDB" id="A0A672KBD3"/>
<dbReference type="CDD" id="cd00158">
    <property type="entry name" value="RHOD"/>
    <property type="match status" value="1"/>
</dbReference>
<dbReference type="PANTHER" id="PTHR44086">
    <property type="entry name" value="THIOSULFATE SULFURTRANSFERASE RDL2, MITOCHONDRIAL-RELATED"/>
    <property type="match status" value="1"/>
</dbReference>
<dbReference type="InterPro" id="IPR001763">
    <property type="entry name" value="Rhodanese-like_dom"/>
</dbReference>
<accession>A0A672KBD3</accession>
<feature type="domain" description="Rhodanese" evidence="1">
    <location>
        <begin position="2"/>
        <end position="32"/>
    </location>
</feature>
<name>A0A672KBD3_SINGR</name>
<reference evidence="2" key="2">
    <citation type="submission" date="2025-09" db="UniProtKB">
        <authorList>
            <consortium name="Ensembl"/>
        </authorList>
    </citation>
    <scope>IDENTIFICATION</scope>
</reference>
<reference evidence="2" key="1">
    <citation type="submission" date="2025-08" db="UniProtKB">
        <authorList>
            <consortium name="Ensembl"/>
        </authorList>
    </citation>
    <scope>IDENTIFICATION</scope>
</reference>
<dbReference type="Ensembl" id="ENSSGRT00000007809.1">
    <property type="protein sequence ID" value="ENSSGRP00000007152.1"/>
    <property type="gene ID" value="ENSSGRG00000004887.1"/>
</dbReference>
<feature type="domain" description="Rhodanese" evidence="1">
    <location>
        <begin position="92"/>
        <end position="174"/>
    </location>
</feature>
<dbReference type="SUPFAM" id="SSF52821">
    <property type="entry name" value="Rhodanese/Cell cycle control phosphatase"/>
    <property type="match status" value="2"/>
</dbReference>
<organism evidence="2 3">
    <name type="scientific">Sinocyclocheilus grahami</name>
    <name type="common">Dianchi golden-line fish</name>
    <name type="synonym">Barbus grahami</name>
    <dbReference type="NCBI Taxonomy" id="75366"/>
    <lineage>
        <taxon>Eukaryota</taxon>
        <taxon>Metazoa</taxon>
        <taxon>Chordata</taxon>
        <taxon>Craniata</taxon>
        <taxon>Vertebrata</taxon>
        <taxon>Euteleostomi</taxon>
        <taxon>Actinopterygii</taxon>
        <taxon>Neopterygii</taxon>
        <taxon>Teleostei</taxon>
        <taxon>Ostariophysi</taxon>
        <taxon>Cypriniformes</taxon>
        <taxon>Cyprinidae</taxon>
        <taxon>Cyprininae</taxon>
        <taxon>Sinocyclocheilus</taxon>
    </lineage>
</organism>
<dbReference type="FunCoup" id="A0A672KBD3">
    <property type="interactions" value="204"/>
</dbReference>
<sequence length="174" mass="19560">MSTGSVQLFDVREPEELEAGFIPGATNIPCKSPTHKDLHKLTQTCSIETFFNHLHFVIPVSYSCHYTNLCPHKLPKPVHDVVTYEQLKEMMSTGSVQLFDVREPEELEAGFIPGATNIPLGDVEQALRLNPHQFRERYGVPKPGLEDSDFVLYCQRGVRSLTALETAKDLGYSK</sequence>
<protein>
    <recommendedName>
        <fullName evidence="1">Rhodanese domain-containing protein</fullName>
    </recommendedName>
</protein>
<dbReference type="SMART" id="SM00450">
    <property type="entry name" value="RHOD"/>
    <property type="match status" value="1"/>
</dbReference>
<evidence type="ECO:0000313" key="3">
    <source>
        <dbReference type="Proteomes" id="UP000472262"/>
    </source>
</evidence>
<proteinExistence type="predicted"/>
<dbReference type="Pfam" id="PF00581">
    <property type="entry name" value="Rhodanese"/>
    <property type="match status" value="2"/>
</dbReference>